<dbReference type="PANTHER" id="PTHR40700">
    <property type="entry name" value="HYPOTHETICAL MEMBRANE PROTEIN, CONSERVED, DUF63 FAMILY"/>
    <property type="match status" value="1"/>
</dbReference>
<dbReference type="OrthoDB" id="84937at2157"/>
<protein>
    <submittedName>
        <fullName evidence="2">Uncharacterized membrane protein</fullName>
    </submittedName>
</protein>
<dbReference type="RefSeq" id="WP_074798964.1">
    <property type="nucleotide sequence ID" value="NZ_FOTL01000047.1"/>
</dbReference>
<reference evidence="3" key="1">
    <citation type="submission" date="2016-10" db="EMBL/GenBank/DDBJ databases">
        <authorList>
            <person name="Varghese N."/>
        </authorList>
    </citation>
    <scope>NUCLEOTIDE SEQUENCE [LARGE SCALE GENOMIC DNA]</scope>
    <source>
        <strain evidence="3">DSM 16632</strain>
    </source>
</reference>
<accession>A0A1I4KWJ7</accession>
<dbReference type="EMBL" id="FOTL01000047">
    <property type="protein sequence ID" value="SFL82993.1"/>
    <property type="molecule type" value="Genomic_DNA"/>
</dbReference>
<name>A0A1I4KWJ7_METOL</name>
<sequence>MATVDTFIPDIIQTTFFSGYTIFNTVVYTLVLLIFILAIIKMFKKLEIDPLSIFFSIVPFIFLGCSIRALVDNGVYPKTVFLITPGLYILVGLLTILSFLFSVFLFNKKGIDYRYTLFYIGLLFLLPNIILFSNLNFTAIFYIFITWIFVSLIFIIISLLVLYIVNYNRYSNFYLVLEKIINYKINFSIVLAHLFDASTTFVALEYFNYSEQHVLPNALNQLFDTYITIFPMKIIVIVAVLYIIDRYFEDTTVKNLLKLTVFVLGLAPGLRNILTLAIATI</sequence>
<feature type="transmembrane region" description="Helical" evidence="1">
    <location>
        <begin position="20"/>
        <end position="40"/>
    </location>
</feature>
<feature type="transmembrane region" description="Helical" evidence="1">
    <location>
        <begin position="83"/>
        <end position="106"/>
    </location>
</feature>
<feature type="transmembrane region" description="Helical" evidence="1">
    <location>
        <begin position="256"/>
        <end position="279"/>
    </location>
</feature>
<organism evidence="2 3">
    <name type="scientific">Methanobrevibacter olleyae</name>
    <dbReference type="NCBI Taxonomy" id="294671"/>
    <lineage>
        <taxon>Archaea</taxon>
        <taxon>Methanobacteriati</taxon>
        <taxon>Methanobacteriota</taxon>
        <taxon>Methanomada group</taxon>
        <taxon>Methanobacteria</taxon>
        <taxon>Methanobacteriales</taxon>
        <taxon>Methanobacteriaceae</taxon>
        <taxon>Methanobrevibacter</taxon>
    </lineage>
</organism>
<feature type="transmembrane region" description="Helical" evidence="1">
    <location>
        <begin position="226"/>
        <end position="244"/>
    </location>
</feature>
<feature type="transmembrane region" description="Helical" evidence="1">
    <location>
        <begin position="113"/>
        <end position="133"/>
    </location>
</feature>
<keyword evidence="1" id="KW-0472">Membrane</keyword>
<proteinExistence type="predicted"/>
<evidence type="ECO:0000313" key="3">
    <source>
        <dbReference type="Proteomes" id="UP000183442"/>
    </source>
</evidence>
<evidence type="ECO:0000256" key="1">
    <source>
        <dbReference type="SAM" id="Phobius"/>
    </source>
</evidence>
<feature type="transmembrane region" description="Helical" evidence="1">
    <location>
        <begin position="185"/>
        <end position="206"/>
    </location>
</feature>
<dbReference type="Pfam" id="PF01889">
    <property type="entry name" value="DUF63"/>
    <property type="match status" value="1"/>
</dbReference>
<gene>
    <name evidence="2" type="ORF">SAMN02910297_01851</name>
</gene>
<dbReference type="Proteomes" id="UP000183442">
    <property type="component" value="Unassembled WGS sequence"/>
</dbReference>
<dbReference type="AlphaFoldDB" id="A0A1I4KWJ7"/>
<keyword evidence="1" id="KW-0812">Transmembrane</keyword>
<dbReference type="InterPro" id="IPR002749">
    <property type="entry name" value="DUF63"/>
</dbReference>
<dbReference type="PANTHER" id="PTHR40700:SF1">
    <property type="entry name" value="DUF63 DOMAIN-CONTAINING PROTEIN"/>
    <property type="match status" value="1"/>
</dbReference>
<feature type="transmembrane region" description="Helical" evidence="1">
    <location>
        <begin position="52"/>
        <end position="71"/>
    </location>
</feature>
<evidence type="ECO:0000313" key="2">
    <source>
        <dbReference type="EMBL" id="SFL82993.1"/>
    </source>
</evidence>
<feature type="transmembrane region" description="Helical" evidence="1">
    <location>
        <begin position="139"/>
        <end position="165"/>
    </location>
</feature>
<keyword evidence="1" id="KW-1133">Transmembrane helix</keyword>